<evidence type="ECO:0000256" key="3">
    <source>
        <dbReference type="ARBA" id="ARBA00022989"/>
    </source>
</evidence>
<dbReference type="PANTHER" id="PTHR11785:SF402">
    <property type="entry name" value="AMINO ACID TRANSPORTER (EUROFUNG)"/>
    <property type="match status" value="1"/>
</dbReference>
<evidence type="ECO:0000313" key="8">
    <source>
        <dbReference type="Proteomes" id="UP000193689"/>
    </source>
</evidence>
<keyword evidence="4 6" id="KW-0472">Membrane</keyword>
<dbReference type="InParanoid" id="A0A1Y2EK84"/>
<feature type="transmembrane region" description="Helical" evidence="6">
    <location>
        <begin position="215"/>
        <end position="236"/>
    </location>
</feature>
<feature type="transmembrane region" description="Helical" evidence="6">
    <location>
        <begin position="183"/>
        <end position="203"/>
    </location>
</feature>
<dbReference type="InterPro" id="IPR002293">
    <property type="entry name" value="AA/rel_permease1"/>
</dbReference>
<feature type="transmembrane region" description="Helical" evidence="6">
    <location>
        <begin position="301"/>
        <end position="324"/>
    </location>
</feature>
<dbReference type="Proteomes" id="UP000193689">
    <property type="component" value="Unassembled WGS sequence"/>
</dbReference>
<dbReference type="AlphaFoldDB" id="A0A1Y2EK84"/>
<feature type="region of interest" description="Disordered" evidence="5">
    <location>
        <begin position="1"/>
        <end position="23"/>
    </location>
</feature>
<proteinExistence type="predicted"/>
<evidence type="ECO:0000313" key="7">
    <source>
        <dbReference type="EMBL" id="ORY71245.1"/>
    </source>
</evidence>
<dbReference type="EMBL" id="MCFJ01000001">
    <property type="protein sequence ID" value="ORY71245.1"/>
    <property type="molecule type" value="Genomic_DNA"/>
</dbReference>
<dbReference type="Gene3D" id="1.20.1740.10">
    <property type="entry name" value="Amino acid/polyamine transporter I"/>
    <property type="match status" value="1"/>
</dbReference>
<feature type="transmembrane region" description="Helical" evidence="6">
    <location>
        <begin position="521"/>
        <end position="541"/>
    </location>
</feature>
<accession>A0A1Y2EK84</accession>
<feature type="compositionally biased region" description="Pro residues" evidence="5">
    <location>
        <begin position="1"/>
        <end position="10"/>
    </location>
</feature>
<dbReference type="Pfam" id="PF13520">
    <property type="entry name" value="AA_permease_2"/>
    <property type="match status" value="1"/>
</dbReference>
<dbReference type="InterPro" id="IPR050598">
    <property type="entry name" value="AminoAcid_Transporter"/>
</dbReference>
<feature type="transmembrane region" description="Helical" evidence="6">
    <location>
        <begin position="143"/>
        <end position="171"/>
    </location>
</feature>
<evidence type="ECO:0000256" key="1">
    <source>
        <dbReference type="ARBA" id="ARBA00004141"/>
    </source>
</evidence>
<gene>
    <name evidence="7" type="ORF">BCR38DRAFT_329121</name>
</gene>
<dbReference type="GO" id="GO:0016020">
    <property type="term" value="C:membrane"/>
    <property type="evidence" value="ECO:0007669"/>
    <property type="project" value="UniProtKB-SubCell"/>
</dbReference>
<keyword evidence="8" id="KW-1185">Reference proteome</keyword>
<dbReference type="GO" id="GO:0015179">
    <property type="term" value="F:L-amino acid transmembrane transporter activity"/>
    <property type="evidence" value="ECO:0007669"/>
    <property type="project" value="TreeGrafter"/>
</dbReference>
<keyword evidence="2 6" id="KW-0812">Transmembrane</keyword>
<evidence type="ECO:0000256" key="2">
    <source>
        <dbReference type="ARBA" id="ARBA00022692"/>
    </source>
</evidence>
<dbReference type="PIRSF" id="PIRSF006060">
    <property type="entry name" value="AA_transporter"/>
    <property type="match status" value="1"/>
</dbReference>
<evidence type="ECO:0000256" key="6">
    <source>
        <dbReference type="SAM" id="Phobius"/>
    </source>
</evidence>
<comment type="caution">
    <text evidence="7">The sequence shown here is derived from an EMBL/GenBank/DDBJ whole genome shotgun (WGS) entry which is preliminary data.</text>
</comment>
<dbReference type="OrthoDB" id="10062876at2759"/>
<dbReference type="PANTHER" id="PTHR11785">
    <property type="entry name" value="AMINO ACID TRANSPORTER"/>
    <property type="match status" value="1"/>
</dbReference>
<feature type="transmembrane region" description="Helical" evidence="6">
    <location>
        <begin position="344"/>
        <end position="364"/>
    </location>
</feature>
<feature type="transmembrane region" description="Helical" evidence="6">
    <location>
        <begin position="97"/>
        <end position="122"/>
    </location>
</feature>
<evidence type="ECO:0000256" key="5">
    <source>
        <dbReference type="SAM" id="MobiDB-lite"/>
    </source>
</evidence>
<feature type="compositionally biased region" description="Basic and acidic residues" evidence="5">
    <location>
        <begin position="38"/>
        <end position="55"/>
    </location>
</feature>
<organism evidence="7 8">
    <name type="scientific">Pseudomassariella vexata</name>
    <dbReference type="NCBI Taxonomy" id="1141098"/>
    <lineage>
        <taxon>Eukaryota</taxon>
        <taxon>Fungi</taxon>
        <taxon>Dikarya</taxon>
        <taxon>Ascomycota</taxon>
        <taxon>Pezizomycotina</taxon>
        <taxon>Sordariomycetes</taxon>
        <taxon>Xylariomycetidae</taxon>
        <taxon>Amphisphaeriales</taxon>
        <taxon>Pseudomassariaceae</taxon>
        <taxon>Pseudomassariella</taxon>
    </lineage>
</organism>
<sequence length="550" mass="59002">MPASPGLPAPKRPHDFLPLDTDSLLLGSDDDNLVSARGSEDGGADHHHQLNEGRSRGPGSGPSLTRLNGLALVISLQIGSGIFSVPTQISQHVMTPGFGLLVWIIGGLLVWTGASSFIELGLRIPSNGGIQEYLRICYGNFMGFLFTWTWVAIAKPAANAVISTIFAQYLMQAVWPSEPAAPWLLKCVAVGCIVTLTLVNCMGATAGAKVANVFLLLKLSALGAIVLLGLIVYTAGYGEGVPASDSGWFGAQPEQPEWDAWQWMGNFGTALFGALFCYGGWETVGFVLGDMKDPEKDLGPVINGSMAIVIFGFFLMNAAFYICLPLEVMRESTTVAVDFGRRTIGQWGGLVFSIVVSLSAMGSLNSNVFATAKLLVAASHRNYFPAILANLHCSTAHEEAAYLDQNLPWLFRVPVAALAQMTQTLRWQRSVPIFALLLNGLMASVYVMVGSFNGLVTFIGMAEYFFFLMSVLGILVLRRADKHQPNGTRFRHNTWIGNPIIFAAVSGVLILRGVIAQPLQGLGILAVGLAGLAVFASRFGLRGFERSSPI</sequence>
<dbReference type="STRING" id="1141098.A0A1Y2EK84"/>
<feature type="transmembrane region" description="Helical" evidence="6">
    <location>
        <begin position="496"/>
        <end position="515"/>
    </location>
</feature>
<feature type="transmembrane region" description="Helical" evidence="6">
    <location>
        <begin position="455"/>
        <end position="476"/>
    </location>
</feature>
<name>A0A1Y2EK84_9PEZI</name>
<feature type="region of interest" description="Disordered" evidence="5">
    <location>
        <begin position="35"/>
        <end position="60"/>
    </location>
</feature>
<keyword evidence="3 6" id="KW-1133">Transmembrane helix</keyword>
<dbReference type="GeneID" id="63771067"/>
<dbReference type="RefSeq" id="XP_040720837.1">
    <property type="nucleotide sequence ID" value="XM_040854855.1"/>
</dbReference>
<reference evidence="7 8" key="1">
    <citation type="submission" date="2016-07" db="EMBL/GenBank/DDBJ databases">
        <title>Pervasive Adenine N6-methylation of Active Genes in Fungi.</title>
        <authorList>
            <consortium name="DOE Joint Genome Institute"/>
            <person name="Mondo S.J."/>
            <person name="Dannebaum R.O."/>
            <person name="Kuo R.C."/>
            <person name="Labutti K."/>
            <person name="Haridas S."/>
            <person name="Kuo A."/>
            <person name="Salamov A."/>
            <person name="Ahrendt S.R."/>
            <person name="Lipzen A."/>
            <person name="Sullivan W."/>
            <person name="Andreopoulos W.B."/>
            <person name="Clum A."/>
            <person name="Lindquist E."/>
            <person name="Daum C."/>
            <person name="Ramamoorthy G.K."/>
            <person name="Gryganskyi A."/>
            <person name="Culley D."/>
            <person name="Magnuson J.K."/>
            <person name="James T.Y."/>
            <person name="O'Malley M.A."/>
            <person name="Stajich J.E."/>
            <person name="Spatafora J.W."/>
            <person name="Visel A."/>
            <person name="Grigoriev I.V."/>
        </authorList>
    </citation>
    <scope>NUCLEOTIDE SEQUENCE [LARGE SCALE GENOMIC DNA]</scope>
    <source>
        <strain evidence="7 8">CBS 129021</strain>
    </source>
</reference>
<feature type="transmembrane region" description="Helical" evidence="6">
    <location>
        <begin position="267"/>
        <end position="289"/>
    </location>
</feature>
<comment type="subcellular location">
    <subcellularLocation>
        <location evidence="1">Membrane</location>
        <topology evidence="1">Multi-pass membrane protein</topology>
    </subcellularLocation>
</comment>
<protein>
    <submittedName>
        <fullName evidence="7">Large neutral amino acids transporter small subunit 1</fullName>
    </submittedName>
</protein>
<feature type="transmembrane region" description="Helical" evidence="6">
    <location>
        <begin position="431"/>
        <end position="449"/>
    </location>
</feature>
<evidence type="ECO:0000256" key="4">
    <source>
        <dbReference type="ARBA" id="ARBA00023136"/>
    </source>
</evidence>